<reference evidence="2" key="1">
    <citation type="submission" date="2022-08" db="EMBL/GenBank/DDBJ databases">
        <authorList>
            <consortium name="DOE Joint Genome Institute"/>
            <person name="Min B."/>
            <person name="Riley R."/>
            <person name="Sierra-Patev S."/>
            <person name="Naranjo-Ortiz M."/>
            <person name="Looney B."/>
            <person name="Konkel Z."/>
            <person name="Slot J.C."/>
            <person name="Sakamoto Y."/>
            <person name="Steenwyk J.L."/>
            <person name="Rokas A."/>
            <person name="Carro J."/>
            <person name="Camarero S."/>
            <person name="Ferreira P."/>
            <person name="Molpeceres G."/>
            <person name="Ruiz-Duenas F.J."/>
            <person name="Serrano A."/>
            <person name="Henrissat B."/>
            <person name="Drula E."/>
            <person name="Hughes K.W."/>
            <person name="Mata J.L."/>
            <person name="Ishikawa N.K."/>
            <person name="Vargas-Isla R."/>
            <person name="Ushijima S."/>
            <person name="Smith C.A."/>
            <person name="Ahrendt S."/>
            <person name="Andreopoulos W."/>
            <person name="He G."/>
            <person name="Labutti K."/>
            <person name="Lipzen A."/>
            <person name="Ng V."/>
            <person name="Sandor L."/>
            <person name="Barry K."/>
            <person name="Martinez A.T."/>
            <person name="Xiao Y."/>
            <person name="Gibbons J.G."/>
            <person name="Terashima K."/>
            <person name="Hibbett D.S."/>
            <person name="Grigoriev I.V."/>
        </authorList>
    </citation>
    <scope>NUCLEOTIDE SEQUENCE</scope>
    <source>
        <strain evidence="2">Sp2 HRB7682 ss15</strain>
    </source>
</reference>
<comment type="caution">
    <text evidence="2">The sequence shown here is derived from an EMBL/GenBank/DDBJ whole genome shotgun (WGS) entry which is preliminary data.</text>
</comment>
<feature type="region of interest" description="Disordered" evidence="1">
    <location>
        <begin position="697"/>
        <end position="721"/>
    </location>
</feature>
<dbReference type="AlphaFoldDB" id="A0A9W9A8D5"/>
<feature type="compositionally biased region" description="Basic and acidic residues" evidence="1">
    <location>
        <begin position="69"/>
        <end position="82"/>
    </location>
</feature>
<dbReference type="Proteomes" id="UP001150238">
    <property type="component" value="Unassembled WGS sequence"/>
</dbReference>
<dbReference type="SUPFAM" id="SSF56112">
    <property type="entry name" value="Protein kinase-like (PK-like)"/>
    <property type="match status" value="1"/>
</dbReference>
<feature type="compositionally biased region" description="Acidic residues" evidence="1">
    <location>
        <begin position="542"/>
        <end position="561"/>
    </location>
</feature>
<reference evidence="2" key="2">
    <citation type="journal article" date="2023" name="Proc. Natl. Acad. Sci. U.S.A.">
        <title>A global phylogenomic analysis of the shiitake genus Lentinula.</title>
        <authorList>
            <person name="Sierra-Patev S."/>
            <person name="Min B."/>
            <person name="Naranjo-Ortiz M."/>
            <person name="Looney B."/>
            <person name="Konkel Z."/>
            <person name="Slot J.C."/>
            <person name="Sakamoto Y."/>
            <person name="Steenwyk J.L."/>
            <person name="Rokas A."/>
            <person name="Carro J."/>
            <person name="Camarero S."/>
            <person name="Ferreira P."/>
            <person name="Molpeceres G."/>
            <person name="Ruiz-Duenas F.J."/>
            <person name="Serrano A."/>
            <person name="Henrissat B."/>
            <person name="Drula E."/>
            <person name="Hughes K.W."/>
            <person name="Mata J.L."/>
            <person name="Ishikawa N.K."/>
            <person name="Vargas-Isla R."/>
            <person name="Ushijima S."/>
            <person name="Smith C.A."/>
            <person name="Donoghue J."/>
            <person name="Ahrendt S."/>
            <person name="Andreopoulos W."/>
            <person name="He G."/>
            <person name="LaButti K."/>
            <person name="Lipzen A."/>
            <person name="Ng V."/>
            <person name="Riley R."/>
            <person name="Sandor L."/>
            <person name="Barry K."/>
            <person name="Martinez A.T."/>
            <person name="Xiao Y."/>
            <person name="Gibbons J.G."/>
            <person name="Terashima K."/>
            <person name="Grigoriev I.V."/>
            <person name="Hibbett D."/>
        </authorList>
    </citation>
    <scope>NUCLEOTIDE SEQUENCE</scope>
    <source>
        <strain evidence="2">Sp2 HRB7682 ss15</strain>
    </source>
</reference>
<feature type="compositionally biased region" description="Basic residues" evidence="1">
    <location>
        <begin position="565"/>
        <end position="579"/>
    </location>
</feature>
<evidence type="ECO:0000313" key="2">
    <source>
        <dbReference type="EMBL" id="KAJ4476045.1"/>
    </source>
</evidence>
<dbReference type="InterPro" id="IPR011009">
    <property type="entry name" value="Kinase-like_dom_sf"/>
</dbReference>
<feature type="region of interest" description="Disordered" evidence="1">
    <location>
        <begin position="65"/>
        <end position="97"/>
    </location>
</feature>
<dbReference type="Gene3D" id="1.10.510.10">
    <property type="entry name" value="Transferase(Phosphotransferase) domain 1"/>
    <property type="match status" value="1"/>
</dbReference>
<gene>
    <name evidence="2" type="ORF">C8J55DRAFT_562081</name>
</gene>
<feature type="region of interest" description="Disordered" evidence="1">
    <location>
        <begin position="739"/>
        <end position="761"/>
    </location>
</feature>
<sequence>MSSKSDFQKASGRILDWTSAVRFQESDRMPSSSTISPSLYALHLPERIQISRMTLGLLSFSFMPPPSDSEGKHEKNSTKQDEDVADSTTNEEGSTQPVANLLSDVTIPFLQQLLVRKEAVDFFNDRHSYFLQYRWQNLLRDIYHFDGTYEEGTVDAEKSIIRVISDLAALLLLPLSTTQMSKTGHWALLGCVFSRERETKADLLIGVKPNTAILATDTDSSQYPPIFPLLESKYPDLSPAYMGILQNLENKNTLIGEPMLYLTTLLLMHLNIVIWPEADCAGCEVFAESHRVMKRKKRAVVPPDSVHSFGMDKVEDTEAGLDRIREEIKRVVGIISRGNWHLKLDPQPTSPVNEPATEKKKKSRPHGGTFYNTVYPEMEKLLKTKFFAQLESKIKLEKVMKWVLTARNELVQAFSQMTRHDLTFGALTSYNTCFLLQRFRHNGCLTLSPLLEPTQEGYVILRAAWLVAAFHDAIARQAEYPTKFVDPYQAVKVHTTIQPQEPIANKDNNNVHVATASNKDDDTIQDLDNVPTPPDQSRDEGDTNDNFDGDTEFENESDDDEYKPKKSSKVKKRKKKVSIRHLPSPPRRHPPPPSPPPPGGGAGTGGAPGSQASTSGSDWYKRTTRSSSKRSSDGGSKSQSKRSRQHKNIKISADEIHLGFYCKAPLLHSSKFSKFLRVINLSDGSVLKPKTLRHPVIRTHRKSSTHESFSSTASESSSTGSSSLWSSTGSIASSSFTAPLSSHSSVPEVKATSGPSSLSLEPGTITSHLDILPHLIGPETEGVLRSAPIVVRHAGTILEKQISESATHIVWSGDLIMEGLDFEVDPVRIAVKLADWDRENEGDVSEGGKAILEEANIYQHLAEKDPAFNLTPRYYGTYNGSGSIALLLSYEGEKLLSFDVLDNKRKYQLLKKAEKLHLFGIVHGNLSPENVLVNGDNICLIGFRVSKLGHECPGSGACGELLQLGKDLFAV</sequence>
<feature type="compositionally biased region" description="Low complexity" evidence="1">
    <location>
        <begin position="706"/>
        <end position="721"/>
    </location>
</feature>
<protein>
    <recommendedName>
        <fullName evidence="4">Protein kinase domain-containing protein</fullName>
    </recommendedName>
</protein>
<feature type="region of interest" description="Disordered" evidence="1">
    <location>
        <begin position="516"/>
        <end position="649"/>
    </location>
</feature>
<organism evidence="2 3">
    <name type="scientific">Lentinula lateritia</name>
    <dbReference type="NCBI Taxonomy" id="40482"/>
    <lineage>
        <taxon>Eukaryota</taxon>
        <taxon>Fungi</taxon>
        <taxon>Dikarya</taxon>
        <taxon>Basidiomycota</taxon>
        <taxon>Agaricomycotina</taxon>
        <taxon>Agaricomycetes</taxon>
        <taxon>Agaricomycetidae</taxon>
        <taxon>Agaricales</taxon>
        <taxon>Marasmiineae</taxon>
        <taxon>Omphalotaceae</taxon>
        <taxon>Lentinula</taxon>
    </lineage>
</organism>
<name>A0A9W9A8D5_9AGAR</name>
<accession>A0A9W9A8D5</accession>
<feature type="compositionally biased region" description="Polar residues" evidence="1">
    <location>
        <begin position="86"/>
        <end position="97"/>
    </location>
</feature>
<feature type="compositionally biased region" description="Basic residues" evidence="1">
    <location>
        <begin position="639"/>
        <end position="649"/>
    </location>
</feature>
<dbReference type="EMBL" id="JANVFS010000021">
    <property type="protein sequence ID" value="KAJ4476045.1"/>
    <property type="molecule type" value="Genomic_DNA"/>
</dbReference>
<feature type="region of interest" description="Disordered" evidence="1">
    <location>
        <begin position="345"/>
        <end position="366"/>
    </location>
</feature>
<evidence type="ECO:0008006" key="4">
    <source>
        <dbReference type="Google" id="ProtNLM"/>
    </source>
</evidence>
<proteinExistence type="predicted"/>
<evidence type="ECO:0000313" key="3">
    <source>
        <dbReference type="Proteomes" id="UP001150238"/>
    </source>
</evidence>
<evidence type="ECO:0000256" key="1">
    <source>
        <dbReference type="SAM" id="MobiDB-lite"/>
    </source>
</evidence>